<dbReference type="InterPro" id="IPR041988">
    <property type="entry name" value="Ribosomal_uL24_KOW"/>
</dbReference>
<protein>
    <submittedName>
        <fullName evidence="4">Uncharacterized protein</fullName>
    </submittedName>
</protein>
<dbReference type="EMBL" id="CP119880">
    <property type="protein sequence ID" value="WFD36347.1"/>
    <property type="molecule type" value="Genomic_DNA"/>
</dbReference>
<evidence type="ECO:0000256" key="3">
    <source>
        <dbReference type="SAM" id="MobiDB-lite"/>
    </source>
</evidence>
<name>A0AAF0EX49_9BASI</name>
<gene>
    <name evidence="4" type="ORF">MCUN1_003226</name>
</gene>
<keyword evidence="2" id="KW-0687">Ribonucleoprotein</keyword>
<feature type="region of interest" description="Disordered" evidence="3">
    <location>
        <begin position="345"/>
        <end position="371"/>
    </location>
</feature>
<evidence type="ECO:0000256" key="1">
    <source>
        <dbReference type="ARBA" id="ARBA00022980"/>
    </source>
</evidence>
<evidence type="ECO:0000313" key="5">
    <source>
        <dbReference type="Proteomes" id="UP001219933"/>
    </source>
</evidence>
<keyword evidence="1" id="KW-0689">Ribosomal protein</keyword>
<feature type="region of interest" description="Disordered" evidence="3">
    <location>
        <begin position="110"/>
        <end position="129"/>
    </location>
</feature>
<accession>A0AAF0EX49</accession>
<dbReference type="GO" id="GO:0003723">
    <property type="term" value="F:RNA binding"/>
    <property type="evidence" value="ECO:0007669"/>
    <property type="project" value="InterPro"/>
</dbReference>
<organism evidence="4 5">
    <name type="scientific">Malassezia cuniculi</name>
    <dbReference type="NCBI Taxonomy" id="948313"/>
    <lineage>
        <taxon>Eukaryota</taxon>
        <taxon>Fungi</taxon>
        <taxon>Dikarya</taxon>
        <taxon>Basidiomycota</taxon>
        <taxon>Ustilaginomycotina</taxon>
        <taxon>Malasseziomycetes</taxon>
        <taxon>Malasseziales</taxon>
        <taxon>Malasseziaceae</taxon>
        <taxon>Malassezia</taxon>
    </lineage>
</organism>
<evidence type="ECO:0000256" key="2">
    <source>
        <dbReference type="ARBA" id="ARBA00023274"/>
    </source>
</evidence>
<evidence type="ECO:0000313" key="4">
    <source>
        <dbReference type="EMBL" id="WFD36347.1"/>
    </source>
</evidence>
<dbReference type="CDD" id="cd06089">
    <property type="entry name" value="KOW_RPL26"/>
    <property type="match status" value="1"/>
</dbReference>
<dbReference type="GO" id="GO:0005840">
    <property type="term" value="C:ribosome"/>
    <property type="evidence" value="ECO:0007669"/>
    <property type="project" value="UniProtKB-KW"/>
</dbReference>
<reference evidence="4" key="1">
    <citation type="submission" date="2023-03" db="EMBL/GenBank/DDBJ databases">
        <title>Mating type loci evolution in Malassezia.</title>
        <authorList>
            <person name="Coelho M.A."/>
        </authorList>
    </citation>
    <scope>NUCLEOTIDE SEQUENCE</scope>
    <source>
        <strain evidence="4">CBS 11721</strain>
    </source>
</reference>
<dbReference type="GO" id="GO:1990904">
    <property type="term" value="C:ribonucleoprotein complex"/>
    <property type="evidence" value="ECO:0007669"/>
    <property type="project" value="UniProtKB-KW"/>
</dbReference>
<dbReference type="Proteomes" id="UP001219933">
    <property type="component" value="Chromosome 4"/>
</dbReference>
<proteinExistence type="predicted"/>
<keyword evidence="5" id="KW-1185">Reference proteome</keyword>
<dbReference type="AlphaFoldDB" id="A0AAF0EX49"/>
<sequence length="432" mass="48746">MSSGSSRRVLRSLDHMRPGENTKFIRKLRPSYMQPAVPYVQPKDRIKFWNIVPGDHVRLRTGAVDHDEQGRPIRGEGIVDRVDRATNRIWLRDLSDEHKLAPKNIRHAIPRMVDPEGGPDKGFSGNTNTVARPVHYSKVMLKVPDSDLFASRIETSKPYWDKRRNMFAWKRFAIVKDLSEEAVRSGNVVRRVEVPWPHYPEKKRAFSQNMADYATVNKETWIPWVPEDPVLLPSRRARSTAAGEQLAAERRVQWEEKRKRILSSAAADLETPAGAQTYAGFQLRAKVSPPPIAQAPSPAEHIGSERERLAEFANSEETQRHIEEGGQVFAASDYLDTAPLYGPAAGGDWSAPSDASTGTERAADGRRMSAPGMSDLHSMPLELLMGDELSNMHGLKWRIRRFNARRASEKEAKAAEEAERAELLKELKVLQI</sequence>